<dbReference type="RefSeq" id="WP_188748371.1">
    <property type="nucleotide sequence ID" value="NZ_BMIK01000002.1"/>
</dbReference>
<sequence>MNTIIIEHADEKLTSLFRQMAEIAGVPIKIKTKPEKESKAISNPEILRAIKQYESGKVEGTTISPEDLKVQLEKMVIG</sequence>
<accession>A0ABQ1LC19</accession>
<comment type="caution">
    <text evidence="1">The sequence shown here is derived from an EMBL/GenBank/DDBJ whole genome shotgun (WGS) entry which is preliminary data.</text>
</comment>
<dbReference type="EMBL" id="BMIK01000002">
    <property type="protein sequence ID" value="GGC21133.1"/>
    <property type="molecule type" value="Genomic_DNA"/>
</dbReference>
<organism evidence="1 2">
    <name type="scientific">Parapedobacter defluvii</name>
    <dbReference type="NCBI Taxonomy" id="2045106"/>
    <lineage>
        <taxon>Bacteria</taxon>
        <taxon>Pseudomonadati</taxon>
        <taxon>Bacteroidota</taxon>
        <taxon>Sphingobacteriia</taxon>
        <taxon>Sphingobacteriales</taxon>
        <taxon>Sphingobacteriaceae</taxon>
        <taxon>Parapedobacter</taxon>
    </lineage>
</organism>
<keyword evidence="2" id="KW-1185">Reference proteome</keyword>
<name>A0ABQ1LC19_9SPHI</name>
<proteinExistence type="predicted"/>
<reference evidence="2" key="1">
    <citation type="journal article" date="2019" name="Int. J. Syst. Evol. Microbiol.">
        <title>The Global Catalogue of Microorganisms (GCM) 10K type strain sequencing project: providing services to taxonomists for standard genome sequencing and annotation.</title>
        <authorList>
            <consortium name="The Broad Institute Genomics Platform"/>
            <consortium name="The Broad Institute Genome Sequencing Center for Infectious Disease"/>
            <person name="Wu L."/>
            <person name="Ma J."/>
        </authorList>
    </citation>
    <scope>NUCLEOTIDE SEQUENCE [LARGE SCALE GENOMIC DNA]</scope>
    <source>
        <strain evidence="2">CGMCC 1.15342</strain>
    </source>
</reference>
<evidence type="ECO:0000313" key="2">
    <source>
        <dbReference type="Proteomes" id="UP000597338"/>
    </source>
</evidence>
<evidence type="ECO:0008006" key="3">
    <source>
        <dbReference type="Google" id="ProtNLM"/>
    </source>
</evidence>
<gene>
    <name evidence="1" type="ORF">GCM10011386_11350</name>
</gene>
<dbReference type="Proteomes" id="UP000597338">
    <property type="component" value="Unassembled WGS sequence"/>
</dbReference>
<protein>
    <recommendedName>
        <fullName evidence="3">Antitoxin</fullName>
    </recommendedName>
</protein>
<evidence type="ECO:0000313" key="1">
    <source>
        <dbReference type="EMBL" id="GGC21133.1"/>
    </source>
</evidence>